<feature type="non-terminal residue" evidence="1">
    <location>
        <position position="1"/>
    </location>
</feature>
<evidence type="ECO:0000313" key="1">
    <source>
        <dbReference type="EMBL" id="PUE67400.1"/>
    </source>
</evidence>
<sequence length="141" mass="15391">GTGITALPDNLSVGGNLYLSGTGITALPDNLSVGGYLDLEGTGITTLPDNLSVGGSLDLRGTGITNYPLVHNCGVERRTIYLDYNDKNIICLGCFRGTQDQAIQAISEKYKYNHDERDKYIQNVKNCFDLWEEIKGAKDEN</sequence>
<dbReference type="Proteomes" id="UP000251311">
    <property type="component" value="Unassembled WGS sequence"/>
</dbReference>
<dbReference type="Gene3D" id="3.80.10.10">
    <property type="entry name" value="Ribonuclease Inhibitor"/>
    <property type="match status" value="1"/>
</dbReference>
<protein>
    <submittedName>
        <fullName evidence="1">Uncharacterized protein</fullName>
    </submittedName>
</protein>
<name>A0ABX5JJ31_9BACT</name>
<dbReference type="EMBL" id="MUXF01000001">
    <property type="protein sequence ID" value="PUE67400.1"/>
    <property type="molecule type" value="Genomic_DNA"/>
</dbReference>
<organism evidence="1 2">
    <name type="scientific">Arcobacter lacus</name>
    <dbReference type="NCBI Taxonomy" id="1912876"/>
    <lineage>
        <taxon>Bacteria</taxon>
        <taxon>Pseudomonadati</taxon>
        <taxon>Campylobacterota</taxon>
        <taxon>Epsilonproteobacteria</taxon>
        <taxon>Campylobacterales</taxon>
        <taxon>Arcobacteraceae</taxon>
        <taxon>Arcobacter</taxon>
    </lineage>
</organism>
<proteinExistence type="predicted"/>
<reference evidence="1 2" key="1">
    <citation type="submission" date="2017-02" db="EMBL/GenBank/DDBJ databases">
        <title>Arcobacter lacus sp. nov., a new species isolated from reclaimed water.</title>
        <authorList>
            <person name="Figueras M.J."/>
            <person name="Perez-Cataluna A."/>
            <person name="Salas-Masso N."/>
        </authorList>
    </citation>
    <scope>NUCLEOTIDE SEQUENCE [LARGE SCALE GENOMIC DNA]</scope>
    <source>
        <strain evidence="1 2">RW43-9</strain>
    </source>
</reference>
<dbReference type="InterPro" id="IPR032675">
    <property type="entry name" value="LRR_dom_sf"/>
</dbReference>
<dbReference type="RefSeq" id="WP_210004191.1">
    <property type="nucleotide sequence ID" value="NZ_MUXF01000001.1"/>
</dbReference>
<evidence type="ECO:0000313" key="2">
    <source>
        <dbReference type="Proteomes" id="UP000251311"/>
    </source>
</evidence>
<comment type="caution">
    <text evidence="1">The sequence shown here is derived from an EMBL/GenBank/DDBJ whole genome shotgun (WGS) entry which is preliminary data.</text>
</comment>
<gene>
    <name evidence="1" type="ORF">B0175_00005</name>
</gene>
<accession>A0ABX5JJ31</accession>
<keyword evidence="2" id="KW-1185">Reference proteome</keyword>